<keyword evidence="1" id="KW-0472">Membrane</keyword>
<keyword evidence="3" id="KW-1185">Reference proteome</keyword>
<accession>A0A1Q2HZG1</accession>
<proteinExistence type="predicted"/>
<feature type="transmembrane region" description="Helical" evidence="1">
    <location>
        <begin position="25"/>
        <end position="44"/>
    </location>
</feature>
<evidence type="ECO:0000313" key="2">
    <source>
        <dbReference type="EMBL" id="AQQ16231.1"/>
    </source>
</evidence>
<keyword evidence="1" id="KW-0812">Transmembrane</keyword>
<protein>
    <submittedName>
        <fullName evidence="2">Uncharacterized protein</fullName>
    </submittedName>
</protein>
<dbReference type="KEGG" id="cgv:CGLAU_11500"/>
<dbReference type="Proteomes" id="UP000217209">
    <property type="component" value="Chromosome"/>
</dbReference>
<evidence type="ECO:0000313" key="3">
    <source>
        <dbReference type="Proteomes" id="UP000217209"/>
    </source>
</evidence>
<sequence length="100" mass="10852">MDYILGTLLILLAAASFTFLSGSTAVFIGIFGAVAGAVFIVRGIQANDTPQDPRQIELDSLNEQFDAQYGGEMSQDYDWDAHYQRNFGQGNADGVEGGRR</sequence>
<dbReference type="AlphaFoldDB" id="A0A1Q2HZG1"/>
<name>A0A1Q2HZG1_9CORY</name>
<dbReference type="EMBL" id="CP019688">
    <property type="protein sequence ID" value="AQQ16231.1"/>
    <property type="molecule type" value="Genomic_DNA"/>
</dbReference>
<reference evidence="2 3" key="1">
    <citation type="submission" date="2016-12" db="EMBL/GenBank/DDBJ databases">
        <authorList>
            <person name="Song W.-J."/>
            <person name="Kurnit D.M."/>
        </authorList>
    </citation>
    <scope>NUCLEOTIDE SEQUENCE [LARGE SCALE GENOMIC DNA]</scope>
    <source>
        <strain evidence="2 3">DSM 30827</strain>
    </source>
</reference>
<gene>
    <name evidence="2" type="ORF">CGLAU_11500</name>
</gene>
<organism evidence="2 3">
    <name type="scientific">Corynebacterium glaucum</name>
    <dbReference type="NCBI Taxonomy" id="187491"/>
    <lineage>
        <taxon>Bacteria</taxon>
        <taxon>Bacillati</taxon>
        <taxon>Actinomycetota</taxon>
        <taxon>Actinomycetes</taxon>
        <taxon>Mycobacteriales</taxon>
        <taxon>Corynebacteriaceae</taxon>
        <taxon>Corynebacterium</taxon>
    </lineage>
</organism>
<evidence type="ECO:0000256" key="1">
    <source>
        <dbReference type="SAM" id="Phobius"/>
    </source>
</evidence>
<keyword evidence="1" id="KW-1133">Transmembrane helix</keyword>